<dbReference type="AlphaFoldDB" id="A0A162GN48"/>
<evidence type="ECO:0000259" key="2">
    <source>
        <dbReference type="PROSITE" id="PS50914"/>
    </source>
</evidence>
<evidence type="ECO:0000313" key="3">
    <source>
        <dbReference type="EMBL" id="KYG68547.1"/>
    </source>
</evidence>
<dbReference type="RefSeq" id="WP_063205240.1">
    <property type="nucleotide sequence ID" value="NZ_CP168967.1"/>
</dbReference>
<evidence type="ECO:0000256" key="1">
    <source>
        <dbReference type="SAM" id="MobiDB-lite"/>
    </source>
</evidence>
<feature type="compositionally biased region" description="Basic residues" evidence="1">
    <location>
        <begin position="1"/>
        <end position="10"/>
    </location>
</feature>
<accession>A0A162GN48</accession>
<dbReference type="SMART" id="SM00749">
    <property type="entry name" value="BON"/>
    <property type="match status" value="1"/>
</dbReference>
<sequence length="147" mass="17204">MSRLGQKSRRRQPDQLAEDEAKDSPRVEEQESQPGDFNPKSTFSAIYESSQTPRRSYTGRGPKNYKRSDERIREEVCEMLTRDQYVDAYNIDVDVVDGEVILRGTVPDRHMKYLAEDSVEKVFGVKDISNRLHVDRHEDLIRRHGRH</sequence>
<dbReference type="InterPro" id="IPR014004">
    <property type="entry name" value="Transpt-assoc_nodulatn_dom_bac"/>
</dbReference>
<feature type="domain" description="BON" evidence="2">
    <location>
        <begin position="68"/>
        <end position="136"/>
    </location>
</feature>
<dbReference type="InterPro" id="IPR051686">
    <property type="entry name" value="Lipoprotein_DolP"/>
</dbReference>
<gene>
    <name evidence="3" type="ORF">AZI87_04710</name>
</gene>
<organism evidence="3 4">
    <name type="scientific">Bdellovibrio bacteriovorus</name>
    <dbReference type="NCBI Taxonomy" id="959"/>
    <lineage>
        <taxon>Bacteria</taxon>
        <taxon>Pseudomonadati</taxon>
        <taxon>Bdellovibrionota</taxon>
        <taxon>Bdellovibrionia</taxon>
        <taxon>Bdellovibrionales</taxon>
        <taxon>Pseudobdellovibrionaceae</taxon>
        <taxon>Bdellovibrio</taxon>
    </lineage>
</organism>
<proteinExistence type="predicted"/>
<dbReference type="PROSITE" id="PS50914">
    <property type="entry name" value="BON"/>
    <property type="match status" value="1"/>
</dbReference>
<dbReference type="InterPro" id="IPR007055">
    <property type="entry name" value="BON_dom"/>
</dbReference>
<dbReference type="Gene3D" id="3.30.1340.30">
    <property type="match status" value="1"/>
</dbReference>
<reference evidence="3 4" key="1">
    <citation type="submission" date="2016-03" db="EMBL/GenBank/DDBJ databases">
        <authorList>
            <person name="Ploux O."/>
        </authorList>
    </citation>
    <scope>NUCLEOTIDE SEQUENCE [LARGE SCALE GENOMIC DNA]</scope>
    <source>
        <strain evidence="3 4">EC13</strain>
    </source>
</reference>
<dbReference type="Proteomes" id="UP000075799">
    <property type="component" value="Unassembled WGS sequence"/>
</dbReference>
<dbReference type="PANTHER" id="PTHR34606">
    <property type="entry name" value="BON DOMAIN-CONTAINING PROTEIN"/>
    <property type="match status" value="1"/>
</dbReference>
<evidence type="ECO:0000313" key="4">
    <source>
        <dbReference type="Proteomes" id="UP000075799"/>
    </source>
</evidence>
<dbReference type="OrthoDB" id="680465at2"/>
<comment type="caution">
    <text evidence="3">The sequence shown here is derived from an EMBL/GenBank/DDBJ whole genome shotgun (WGS) entry which is preliminary data.</text>
</comment>
<feature type="compositionally biased region" description="Polar residues" evidence="1">
    <location>
        <begin position="32"/>
        <end position="55"/>
    </location>
</feature>
<name>A0A162GN48_BDEBC</name>
<dbReference type="Pfam" id="PF04972">
    <property type="entry name" value="BON"/>
    <property type="match status" value="1"/>
</dbReference>
<dbReference type="PANTHER" id="PTHR34606:SF15">
    <property type="entry name" value="BON DOMAIN-CONTAINING PROTEIN"/>
    <property type="match status" value="1"/>
</dbReference>
<feature type="region of interest" description="Disordered" evidence="1">
    <location>
        <begin position="1"/>
        <end position="69"/>
    </location>
</feature>
<dbReference type="EMBL" id="LUKD01000001">
    <property type="protein sequence ID" value="KYG68547.1"/>
    <property type="molecule type" value="Genomic_DNA"/>
</dbReference>
<protein>
    <recommendedName>
        <fullName evidence="2">BON domain-containing protein</fullName>
    </recommendedName>
</protein>